<comment type="subunit">
    <text evidence="13">Laminin is a complex glycoprotein, consisting of three different polypeptide chains (alpha, beta, gamma), which are bound to each other by disulfide bonds into a cross-shaped molecule comprising one long and three short arms with globules at each end. Beta-2 is a subunit of laminin-3 (laminin-121 or S-laminin), laminin-4 (laminin-221 or S-merosin), laminin-7 (laminin-321 or KS-laminin), laminin-9 (laminin-421), laminin-11 (laminin-521), laminin-14 (laminin-423) and laminin-15 (laminin-523).</text>
</comment>
<feature type="disulfide bond" evidence="23">
    <location>
        <begin position="882"/>
        <end position="899"/>
    </location>
</feature>
<evidence type="ECO:0000256" key="3">
    <source>
        <dbReference type="ARBA" id="ARBA00022525"/>
    </source>
</evidence>
<feature type="disulfide bond" evidence="23">
    <location>
        <begin position="853"/>
        <end position="862"/>
    </location>
</feature>
<dbReference type="SUPFAM" id="SSF57997">
    <property type="entry name" value="Tropomyosin"/>
    <property type="match status" value="1"/>
</dbReference>
<evidence type="ECO:0000256" key="25">
    <source>
        <dbReference type="SAM" id="MobiDB-lite"/>
    </source>
</evidence>
<feature type="disulfide bond" evidence="23">
    <location>
        <begin position="640"/>
        <end position="649"/>
    </location>
</feature>
<feature type="disulfide bond" evidence="23">
    <location>
        <begin position="527"/>
        <end position="539"/>
    </location>
</feature>
<dbReference type="GeneID" id="106161546"/>
<feature type="coiled-coil region" evidence="24">
    <location>
        <begin position="1188"/>
        <end position="1250"/>
    </location>
</feature>
<feature type="disulfide bond" evidence="23">
    <location>
        <begin position="804"/>
        <end position="813"/>
    </location>
</feature>
<feature type="coiled-coil region" evidence="24">
    <location>
        <begin position="1116"/>
        <end position="1143"/>
    </location>
</feature>
<feature type="domain" description="Laminin EGF-like" evidence="26">
    <location>
        <begin position="781"/>
        <end position="831"/>
    </location>
</feature>
<feature type="domain" description="Laminin EGF-like" evidence="26">
    <location>
        <begin position="38"/>
        <end position="100"/>
    </location>
</feature>
<dbReference type="FunFam" id="2.10.25.10:FF:000561">
    <property type="entry name" value="Wing blister, isoform B"/>
    <property type="match status" value="1"/>
</dbReference>
<evidence type="ECO:0000256" key="7">
    <source>
        <dbReference type="ARBA" id="ARBA00022869"/>
    </source>
</evidence>
<evidence type="ECO:0000256" key="6">
    <source>
        <dbReference type="ARBA" id="ARBA00022737"/>
    </source>
</evidence>
<dbReference type="FunCoup" id="A0A1S3I6T8">
    <property type="interactions" value="105"/>
</dbReference>
<dbReference type="FunFam" id="2.10.25.10:FF:000135">
    <property type="entry name" value="Laminin subunit beta 4"/>
    <property type="match status" value="3"/>
</dbReference>
<dbReference type="InterPro" id="IPR002049">
    <property type="entry name" value="LE_dom"/>
</dbReference>
<name>A0A1S3I6T8_LINAN</name>
<dbReference type="FunFam" id="2.10.25.10:FF:000101">
    <property type="entry name" value="Laminin subunit beta 1"/>
    <property type="match status" value="1"/>
</dbReference>
<feature type="disulfide bond" evidence="23">
    <location>
        <begin position="834"/>
        <end position="851"/>
    </location>
</feature>
<keyword evidence="9 24" id="KW-0175">Coiled coil</keyword>
<dbReference type="SMART" id="SM00180">
    <property type="entry name" value="EGF_Lam"/>
    <property type="match status" value="13"/>
</dbReference>
<dbReference type="InterPro" id="IPR000742">
    <property type="entry name" value="EGF"/>
</dbReference>
<evidence type="ECO:0000256" key="8">
    <source>
        <dbReference type="ARBA" id="ARBA00022889"/>
    </source>
</evidence>
<dbReference type="PROSITE" id="PS51116">
    <property type="entry name" value="LAMININ_IVB"/>
    <property type="match status" value="1"/>
</dbReference>
<dbReference type="FunFam" id="2.10.25.10:FF:000333">
    <property type="entry name" value="netrin-4 isoform X2"/>
    <property type="match status" value="1"/>
</dbReference>
<feature type="domain" description="Laminin EGF-like" evidence="26">
    <location>
        <begin position="527"/>
        <end position="574"/>
    </location>
</feature>
<feature type="domain" description="Laminin EGF-like" evidence="26">
    <location>
        <begin position="832"/>
        <end position="879"/>
    </location>
</feature>
<comment type="subcellular location">
    <subcellularLocation>
        <location evidence="2">Secreted</location>
        <location evidence="2">Extracellular space</location>
        <location evidence="2">Extracellular matrix</location>
        <location evidence="2">Basement membrane</location>
    </subcellularLocation>
</comment>
<evidence type="ECO:0000256" key="4">
    <source>
        <dbReference type="ARBA" id="ARBA00022530"/>
    </source>
</evidence>
<evidence type="ECO:0000256" key="19">
    <source>
        <dbReference type="ARBA" id="ARBA00080055"/>
    </source>
</evidence>
<evidence type="ECO:0000256" key="23">
    <source>
        <dbReference type="PROSITE-ProRule" id="PRU00460"/>
    </source>
</evidence>
<feature type="domain" description="Laminin EGF-like" evidence="26">
    <location>
        <begin position="729"/>
        <end position="780"/>
    </location>
</feature>
<feature type="disulfide bond" evidence="23">
    <location>
        <begin position="66"/>
        <end position="75"/>
    </location>
</feature>
<comment type="caution">
    <text evidence="23">Lacks conserved residue(s) required for the propagation of feature annotation.</text>
</comment>
<dbReference type="STRING" id="7574.A0A1S3I6T8"/>
<proteinExistence type="predicted"/>
<dbReference type="PANTHER" id="PTHR10574:SF375">
    <property type="entry name" value="LAMININ SUBUNIT BETA-1"/>
    <property type="match status" value="1"/>
</dbReference>
<sequence>MAKQTSFFERSDDLLDSRPEIKEKYYYSIYEMVVRGSCSCYGHASRCLPLPGLPNRSDMVHGRCECTHNTKGLNCEQCEAFYNDLPWRPARGNQSNECKKCECNNHASRCHFDPAVYEATGRVSGGVCDDCQHNTMGRNCQECKPFYYQDPTKDIRHPEVCKPCDCDPKGSENSGECESRSDPEHNLVAGRCFCKRFVDGPRCDTCKNGYWNLREESIDGCEPCECNTYGTVGNFGCNKITGVCTCKRFVTGRNCDQCLAGYWGLGPDVDGCKACDCDFGGALNNMCEQTTGQCACRQNIIGRRCERPRPGYFITNLDYLVYEGEFARGTGNYQVVIREPVAGRPTTWTGPGFMRVSEGDSLVFTVDNLPSSMEYDIVIRYEPQMPDRWDDVRVTVERPGRVDQNSVCANSIPQDDFKATSLPAGIRYYTVSPPSCLETGVSYTIKLEFNRYKSDRATPDATALIDSIVLVPRINSIPGTPQEITTDFERYRCREDQLTAARPDLAEVCKKYLFSLGAIIHQQALDCECDPTGSVSAVCDPSGGQCQCKPNVIGRRCDKCAPGTYGFGPQGCLACNCNALGSRDNFCDVTSGQCLCIPNAYGRQCDQCQRGYYNFPNCRLCQCNGHADTCEDTTGRCIGCRDYTAGDNCELCVRGYYGDPRLGANIPCRACPCPGGQGSGFQHADTCSLTREQNVRCDCRPGYTGDRCDRCADNFYGNPVVPGGECRACFCNNNIDPDVPGSCDPVTGECLKCLYQTEGYSCERCKEGYYGDATRQTCQACVCNILGTNRSMGACDIVTGQCPCLPNVIGRACDRCAPNHWKLASGTGCEACNCDPDGSLSTQCNEFDGQCECKPGRGGLTCGECEAFYWGNPNIACYPCDCNREGSASLQCDRRTGQCECLEGVAGHKCDRCERGTTGQLPNCVPCGECFDNWDKIIQDLAGRTRLLIQEANEIKIQGVSKAYEQVFREMESKLDQVRQLIENANVSVADIEGLKLKLEQLRTQLDGQANSVQGVEDGVKEAGREILKTENSIQVLRLGINGLRQAADELKKEAEELKEQNVQGAFESLQSSQKRSEAAQKTVDDTDDTVAQSKQTRERAEQFMADNQAEFQRKTQENEDAIEDVQTDIELLENQLADVNNMVCDGRGTPCDVLCGGGGCGKCGIIGGGQSCDAGAVTKANNSLSLAKQTEDTLAERSKNLQDLLGEVEAVEADASVAKSEVQAAFDKAEQAKNMSESSRTELQKLLESIAEFLTKGGARPEDIRQVAEEVLAMSISLTPEEIENLAAEINKTVIGLTNIDEILDATRSRNETAHKLQEEAKKASADAATILDTARKVSDRLDLAEEAQDKAQKAIDQANENIKEAETHLTQVESETDAALGKANASLEAVQNLTTKLEDVKKKYVQNELSVQRAKGEADGAMKMANKAESDAADLETKYQDASAQLEAKYNMTKDAKERAVQLKNNATTLAQSTQFKLYQLRTMERDFMEREKSLTELSGEIEALLARMKLLTQEIQEKSDFYRDCQP</sequence>
<feature type="disulfide bond" evidence="23">
    <location>
        <begin position="258"/>
        <end position="272"/>
    </location>
</feature>
<evidence type="ECO:0000256" key="9">
    <source>
        <dbReference type="ARBA" id="ARBA00023054"/>
    </source>
</evidence>
<organism evidence="28 29">
    <name type="scientific">Lingula anatina</name>
    <name type="common">Brachiopod</name>
    <name type="synonym">Lingula unguis</name>
    <dbReference type="NCBI Taxonomy" id="7574"/>
    <lineage>
        <taxon>Eukaryota</taxon>
        <taxon>Metazoa</taxon>
        <taxon>Spiralia</taxon>
        <taxon>Lophotrochozoa</taxon>
        <taxon>Brachiopoda</taxon>
        <taxon>Linguliformea</taxon>
        <taxon>Lingulata</taxon>
        <taxon>Lingulida</taxon>
        <taxon>Linguloidea</taxon>
        <taxon>Lingulidae</taxon>
        <taxon>Lingula</taxon>
    </lineage>
</organism>
<dbReference type="PRINTS" id="PR00011">
    <property type="entry name" value="EGFLAMININ"/>
</dbReference>
<dbReference type="GO" id="GO:0009887">
    <property type="term" value="P:animal organ morphogenesis"/>
    <property type="evidence" value="ECO:0007669"/>
    <property type="project" value="TreeGrafter"/>
</dbReference>
<keyword evidence="10 23" id="KW-1015">Disulfide bond</keyword>
<feature type="disulfide bond" evidence="23">
    <location>
        <begin position="577"/>
        <end position="594"/>
    </location>
</feature>
<feature type="domain" description="Laminin EGF-like" evidence="26">
    <location>
        <begin position="575"/>
        <end position="620"/>
    </location>
</feature>
<evidence type="ECO:0000256" key="20">
    <source>
        <dbReference type="ARBA" id="ARBA00080199"/>
    </source>
</evidence>
<dbReference type="FunFam" id="2.10.25.10:FF:000280">
    <property type="entry name" value="Laminin subunit beta 4"/>
    <property type="match status" value="1"/>
</dbReference>
<dbReference type="GO" id="GO:0005608">
    <property type="term" value="C:laminin-3 complex"/>
    <property type="evidence" value="ECO:0007669"/>
    <property type="project" value="UniProtKB-ARBA"/>
</dbReference>
<feature type="domain" description="Laminin EGF-like" evidence="26">
    <location>
        <begin position="101"/>
        <end position="163"/>
    </location>
</feature>
<keyword evidence="5" id="KW-0732">Signal</keyword>
<feature type="disulfide bond" evidence="23">
    <location>
        <begin position="880"/>
        <end position="892"/>
    </location>
</feature>
<dbReference type="OrthoDB" id="5985440at2759"/>
<dbReference type="Proteomes" id="UP000085678">
    <property type="component" value="Unplaced"/>
</dbReference>
<dbReference type="FunFam" id="2.10.25.10:FF:000145">
    <property type="entry name" value="Laminin subunit beta 1"/>
    <property type="match status" value="1"/>
</dbReference>
<dbReference type="GO" id="GO:0007411">
    <property type="term" value="P:axon guidance"/>
    <property type="evidence" value="ECO:0007669"/>
    <property type="project" value="TreeGrafter"/>
</dbReference>
<feature type="disulfide bond" evidence="23">
    <location>
        <begin position="753"/>
        <end position="762"/>
    </location>
</feature>
<dbReference type="Gene3D" id="2.10.25.10">
    <property type="entry name" value="Laminin"/>
    <property type="match status" value="12"/>
</dbReference>
<dbReference type="InParanoid" id="A0A1S3I6T8"/>
<evidence type="ECO:0000313" key="28">
    <source>
        <dbReference type="Proteomes" id="UP000085678"/>
    </source>
</evidence>
<evidence type="ECO:0000256" key="21">
    <source>
        <dbReference type="ARBA" id="ARBA00080856"/>
    </source>
</evidence>
<feature type="region of interest" description="Disordered" evidence="25">
    <location>
        <begin position="1068"/>
        <end position="1090"/>
    </location>
</feature>
<dbReference type="FunFam" id="2.10.25.10:FF:000011">
    <property type="entry name" value="Cadherin EGF LAG seven-pass G-type receptor"/>
    <property type="match status" value="1"/>
</dbReference>
<dbReference type="GO" id="GO:0070831">
    <property type="term" value="P:basement membrane assembly"/>
    <property type="evidence" value="ECO:0007669"/>
    <property type="project" value="TreeGrafter"/>
</dbReference>
<evidence type="ECO:0000256" key="5">
    <source>
        <dbReference type="ARBA" id="ARBA00022729"/>
    </source>
</evidence>
<feature type="disulfide bond" evidence="23">
    <location>
        <begin position="246"/>
        <end position="255"/>
    </location>
</feature>
<reference evidence="29" key="1">
    <citation type="submission" date="2025-08" db="UniProtKB">
        <authorList>
            <consortium name="RefSeq"/>
        </authorList>
    </citation>
    <scope>IDENTIFICATION</scope>
    <source>
        <tissue evidence="29">Gonads</tissue>
    </source>
</reference>
<evidence type="ECO:0000256" key="22">
    <source>
        <dbReference type="ARBA" id="ARBA00081237"/>
    </source>
</evidence>
<evidence type="ECO:0000256" key="16">
    <source>
        <dbReference type="ARBA" id="ARBA00076137"/>
    </source>
</evidence>
<feature type="disulfide bond" evidence="23">
    <location>
        <begin position="529"/>
        <end position="546"/>
    </location>
</feature>
<dbReference type="PROSITE" id="PS01248">
    <property type="entry name" value="EGF_LAM_1"/>
    <property type="match status" value="3"/>
</dbReference>
<dbReference type="GO" id="GO:0009888">
    <property type="term" value="P:tissue development"/>
    <property type="evidence" value="ECO:0007669"/>
    <property type="project" value="TreeGrafter"/>
</dbReference>
<feature type="domain" description="Laminin EGF-like" evidence="26">
    <location>
        <begin position="224"/>
        <end position="274"/>
    </location>
</feature>
<dbReference type="SUPFAM" id="SSF57196">
    <property type="entry name" value="EGF/Laminin"/>
    <property type="match status" value="13"/>
</dbReference>
<gene>
    <name evidence="29" type="primary">LOC106161546</name>
</gene>
<feature type="disulfide bond" evidence="23">
    <location>
        <begin position="194"/>
        <end position="203"/>
    </location>
</feature>
<feature type="disulfide bond" evidence="23">
    <location>
        <begin position="832"/>
        <end position="844"/>
    </location>
</feature>
<feature type="domain" description="Laminin EGF-like" evidence="26">
    <location>
        <begin position="164"/>
        <end position="223"/>
    </location>
</feature>
<evidence type="ECO:0000259" key="27">
    <source>
        <dbReference type="PROSITE" id="PS51116"/>
    </source>
</evidence>
<evidence type="ECO:0000256" key="1">
    <source>
        <dbReference type="ARBA" id="ARBA00002418"/>
    </source>
</evidence>
<dbReference type="InterPro" id="IPR056863">
    <property type="entry name" value="LMN_ATRN_NET-like_EGF"/>
</dbReference>
<dbReference type="GO" id="GO:0034446">
    <property type="term" value="P:substrate adhesion-dependent cell spreading"/>
    <property type="evidence" value="ECO:0007669"/>
    <property type="project" value="TreeGrafter"/>
</dbReference>
<evidence type="ECO:0000259" key="26">
    <source>
        <dbReference type="PROSITE" id="PS50027"/>
    </source>
</evidence>
<evidence type="ECO:0000256" key="13">
    <source>
        <dbReference type="ARBA" id="ARBA00065009"/>
    </source>
</evidence>
<dbReference type="PROSITE" id="PS00022">
    <property type="entry name" value="EGF_1"/>
    <property type="match status" value="1"/>
</dbReference>
<evidence type="ECO:0000313" key="29">
    <source>
        <dbReference type="RefSeq" id="XP_013393995.1"/>
    </source>
</evidence>
<dbReference type="FunFam" id="2.10.25.10:FF:000065">
    <property type="entry name" value="Laminin subunit beta 1"/>
    <property type="match status" value="1"/>
</dbReference>
<accession>A0A1S3I6T8</accession>
<keyword evidence="7" id="KW-0084">Basement membrane</keyword>
<dbReference type="CDD" id="cd22302">
    <property type="entry name" value="cc_DmLAMB1-like_C"/>
    <property type="match status" value="1"/>
</dbReference>
<feature type="coiled-coil region" evidence="24">
    <location>
        <begin position="1336"/>
        <end position="1454"/>
    </location>
</feature>
<keyword evidence="3" id="KW-0964">Secreted</keyword>
<evidence type="ECO:0000256" key="18">
    <source>
        <dbReference type="ARBA" id="ARBA00079356"/>
    </source>
</evidence>
<dbReference type="GO" id="GO:0016477">
    <property type="term" value="P:cell migration"/>
    <property type="evidence" value="ECO:0007669"/>
    <property type="project" value="TreeGrafter"/>
</dbReference>
<protein>
    <recommendedName>
        <fullName evidence="14">Laminin subunit beta-2</fullName>
    </recommendedName>
    <alternativeName>
        <fullName evidence="17">Laminin-11 subunit beta</fullName>
    </alternativeName>
    <alternativeName>
        <fullName evidence="18">Laminin-14 subunit beta</fullName>
    </alternativeName>
    <alternativeName>
        <fullName evidence="22">Laminin-15 subunit beta</fullName>
    </alternativeName>
    <alternativeName>
        <fullName evidence="21">Laminin-3 subunit beta</fullName>
    </alternativeName>
    <alternativeName>
        <fullName evidence="20">Laminin-4 subunit beta</fullName>
    </alternativeName>
    <alternativeName>
        <fullName evidence="16">Laminin-7 subunit beta</fullName>
    </alternativeName>
    <alternativeName>
        <fullName evidence="19">Laminin-9 subunit beta</fullName>
    </alternativeName>
    <alternativeName>
        <fullName evidence="15">S-laminin subunit beta</fullName>
    </alternativeName>
</protein>
<dbReference type="CDD" id="cd00055">
    <property type="entry name" value="EGF_Lam"/>
    <property type="match status" value="13"/>
</dbReference>
<keyword evidence="4" id="KW-0272">Extracellular matrix</keyword>
<dbReference type="FunFam" id="2.170.300.10:FF:000001">
    <property type="entry name" value="Laminin subunit beta-1"/>
    <property type="match status" value="1"/>
</dbReference>
<dbReference type="PANTHER" id="PTHR10574">
    <property type="entry name" value="NETRIN/LAMININ-RELATED"/>
    <property type="match status" value="1"/>
</dbReference>
<feature type="disulfide bond" evidence="23">
    <location>
        <begin position="548"/>
        <end position="557"/>
    </location>
</feature>
<evidence type="ECO:0000256" key="10">
    <source>
        <dbReference type="ARBA" id="ARBA00023157"/>
    </source>
</evidence>
<dbReference type="InterPro" id="IPR056558">
    <property type="entry name" value="LAMB1-4_helical"/>
</dbReference>
<evidence type="ECO:0000256" key="24">
    <source>
        <dbReference type="SAM" id="Coils"/>
    </source>
</evidence>
<feature type="disulfide bond" evidence="23">
    <location>
        <begin position="575"/>
        <end position="587"/>
    </location>
</feature>
<dbReference type="FunFam" id="2.10.25.10:FF:000130">
    <property type="entry name" value="Laminin subunit beta 1"/>
    <property type="match status" value="1"/>
</dbReference>
<comment type="function">
    <text evidence="1">Binding to cells via a high affinity receptor, laminin is thought to mediate the attachment, migration and organization of cells into tissues during embryonic development by interacting with other extracellular matrix components.</text>
</comment>
<feature type="domain" description="Laminin IV type B" evidence="27">
    <location>
        <begin position="314"/>
        <end position="521"/>
    </location>
</feature>
<dbReference type="InterPro" id="IPR013015">
    <property type="entry name" value="Laminin_IV_B"/>
</dbReference>
<feature type="disulfide bond" evidence="23">
    <location>
        <begin position="596"/>
        <end position="605"/>
    </location>
</feature>
<dbReference type="PROSITE" id="PS50027">
    <property type="entry name" value="EGF_LAM_2"/>
    <property type="match status" value="11"/>
</dbReference>
<evidence type="ECO:0000256" key="11">
    <source>
        <dbReference type="ARBA" id="ARBA00023180"/>
    </source>
</evidence>
<dbReference type="SMART" id="SM00181">
    <property type="entry name" value="EGF"/>
    <property type="match status" value="7"/>
</dbReference>
<evidence type="ECO:0000256" key="17">
    <source>
        <dbReference type="ARBA" id="ARBA00079179"/>
    </source>
</evidence>
<feature type="domain" description="Laminin EGF-like" evidence="26">
    <location>
        <begin position="880"/>
        <end position="926"/>
    </location>
</feature>
<evidence type="ECO:0000256" key="15">
    <source>
        <dbReference type="ARBA" id="ARBA00075305"/>
    </source>
</evidence>
<feature type="domain" description="Laminin EGF-like" evidence="26">
    <location>
        <begin position="621"/>
        <end position="670"/>
    </location>
</feature>
<feature type="disulfide bond" evidence="23">
    <location>
        <begin position="901"/>
        <end position="910"/>
    </location>
</feature>
<dbReference type="Pfam" id="PF21199">
    <property type="entry name" value="LAMININ_IV_B"/>
    <property type="match status" value="1"/>
</dbReference>
<dbReference type="Gene3D" id="1.20.1170.10">
    <property type="match status" value="1"/>
</dbReference>
<evidence type="ECO:0000256" key="2">
    <source>
        <dbReference type="ARBA" id="ARBA00004302"/>
    </source>
</evidence>
<dbReference type="Pfam" id="PF00053">
    <property type="entry name" value="EGF_laminin"/>
    <property type="match status" value="11"/>
</dbReference>
<dbReference type="RefSeq" id="XP_013393995.1">
    <property type="nucleotide sequence ID" value="XM_013538541.1"/>
</dbReference>
<feature type="coiled-coil region" evidence="24">
    <location>
        <begin position="961"/>
        <end position="1068"/>
    </location>
</feature>
<feature type="compositionally biased region" description="Basic and acidic residues" evidence="25">
    <location>
        <begin position="1075"/>
        <end position="1085"/>
    </location>
</feature>
<feature type="disulfide bond" evidence="23">
    <location>
        <begin position="131"/>
        <end position="140"/>
    </location>
</feature>
<keyword evidence="12 23" id="KW-0424">Laminin EGF-like domain</keyword>
<keyword evidence="8" id="KW-0130">Cell adhesion</keyword>
<keyword evidence="28" id="KW-1185">Reference proteome</keyword>
<keyword evidence="6" id="KW-0677">Repeat</keyword>
<evidence type="ECO:0000256" key="14">
    <source>
        <dbReference type="ARBA" id="ARBA00071082"/>
    </source>
</evidence>
<dbReference type="Gene3D" id="2.60.120.260">
    <property type="entry name" value="Galactose-binding domain-like"/>
    <property type="match status" value="1"/>
</dbReference>
<dbReference type="KEGG" id="lak:106161546"/>
<evidence type="ECO:0000256" key="12">
    <source>
        <dbReference type="ARBA" id="ARBA00023292"/>
    </source>
</evidence>
<dbReference type="FunFam" id="2.10.25.10:FF:000209">
    <property type="entry name" value="Laminin subunit alpha 5"/>
    <property type="match status" value="1"/>
</dbReference>
<keyword evidence="11" id="KW-0325">Glycoprotein</keyword>
<dbReference type="InterPro" id="IPR050440">
    <property type="entry name" value="Laminin/Netrin_ECM"/>
</dbReference>
<dbReference type="Pfam" id="PF23219">
    <property type="entry name" value="LAMB1"/>
    <property type="match status" value="1"/>
</dbReference>
<dbReference type="Pfam" id="PF24973">
    <property type="entry name" value="EGF_LMN_ATRN"/>
    <property type="match status" value="2"/>
</dbReference>